<feature type="signal peptide" evidence="1">
    <location>
        <begin position="1"/>
        <end position="25"/>
    </location>
</feature>
<comment type="caution">
    <text evidence="2">The sequence shown here is derived from an EMBL/GenBank/DDBJ whole genome shotgun (WGS) entry which is preliminary data.</text>
</comment>
<evidence type="ECO:0000313" key="3">
    <source>
        <dbReference type="Proteomes" id="UP001153387"/>
    </source>
</evidence>
<accession>A0A9X4KHT3</accession>
<organism evidence="2 3">
    <name type="scientific">Cohnella ginsengisoli</name>
    <dbReference type="NCBI Taxonomy" id="425004"/>
    <lineage>
        <taxon>Bacteria</taxon>
        <taxon>Bacillati</taxon>
        <taxon>Bacillota</taxon>
        <taxon>Bacilli</taxon>
        <taxon>Bacillales</taxon>
        <taxon>Paenibacillaceae</taxon>
        <taxon>Cohnella</taxon>
    </lineage>
</organism>
<sequence length="157" mass="17468">MKKVSKSILTILTAASVILPSSVFAEPAESEANLNLSAEQQQQYNIEKQYLNDVVHTINTTIGSTEALDEYGELYIDTQTGYKFVLALASTDEKTNQLGEKLKSIVPSEFLEFKSVKYSKSQLDKMRDEIAQDLEGSGVTNYEINTSVKDQKSRSES</sequence>
<keyword evidence="3" id="KW-1185">Reference proteome</keyword>
<evidence type="ECO:0000256" key="1">
    <source>
        <dbReference type="SAM" id="SignalP"/>
    </source>
</evidence>
<reference evidence="2 3" key="1">
    <citation type="submission" date="2022-10" db="EMBL/GenBank/DDBJ databases">
        <title>Comparative genomic analysis of Cohnella hashimotonis sp. nov., isolated from the International Space Station.</title>
        <authorList>
            <person name="Simpson A."/>
            <person name="Venkateswaran K."/>
        </authorList>
    </citation>
    <scope>NUCLEOTIDE SEQUENCE [LARGE SCALE GENOMIC DNA]</scope>
    <source>
        <strain evidence="2 3">DSM 18997</strain>
    </source>
</reference>
<gene>
    <name evidence="2" type="ORF">OMP38_16205</name>
</gene>
<evidence type="ECO:0000313" key="2">
    <source>
        <dbReference type="EMBL" id="MDG0792236.1"/>
    </source>
</evidence>
<name>A0A9X4KHT3_9BACL</name>
<evidence type="ECO:0008006" key="4">
    <source>
        <dbReference type="Google" id="ProtNLM"/>
    </source>
</evidence>
<dbReference type="Proteomes" id="UP001153387">
    <property type="component" value="Unassembled WGS sequence"/>
</dbReference>
<dbReference type="RefSeq" id="WP_277566053.1">
    <property type="nucleotide sequence ID" value="NZ_JAPDHZ010000003.1"/>
</dbReference>
<proteinExistence type="predicted"/>
<dbReference type="AlphaFoldDB" id="A0A9X4KHT3"/>
<protein>
    <recommendedName>
        <fullName evidence="4">Inhibitor I9 domain-containing protein</fullName>
    </recommendedName>
</protein>
<keyword evidence="1" id="KW-0732">Signal</keyword>
<feature type="chain" id="PRO_5040992680" description="Inhibitor I9 domain-containing protein" evidence="1">
    <location>
        <begin position="26"/>
        <end position="157"/>
    </location>
</feature>
<dbReference type="EMBL" id="JAPDHZ010000003">
    <property type="protein sequence ID" value="MDG0792236.1"/>
    <property type="molecule type" value="Genomic_DNA"/>
</dbReference>